<dbReference type="GO" id="GO:0140291">
    <property type="term" value="P:peptidyl-glutamate ADP-deribosylation"/>
    <property type="evidence" value="ECO:0007669"/>
    <property type="project" value="TreeGrafter"/>
</dbReference>
<protein>
    <submittedName>
        <fullName evidence="2">Putative macroH2A1-like phosphatase</fullName>
    </submittedName>
</protein>
<sequence>MANSHISLENGNIFFSNLQTITVTVNCVGVMGKGIALVAKHLFPDVYEYYYDLCEKDEMHMGVPILYDKHSNSLQTTDKEYKKLLLFPTKQHWKMPGDIVSIEKGLQWLVDNYEKCGIKSLAIPALGCGNGGLEWRDVGPLLYKYLGKMNIPVQIFLPRQNIPKKHLTEKFLLTEPPKITDY</sequence>
<dbReference type="Gene3D" id="3.40.220.10">
    <property type="entry name" value="Leucine Aminopeptidase, subunit E, domain 1"/>
    <property type="match status" value="1"/>
</dbReference>
<accession>A0A075H7C7</accession>
<evidence type="ECO:0000313" key="2">
    <source>
        <dbReference type="EMBL" id="AIF10970.1"/>
    </source>
</evidence>
<dbReference type="InterPro" id="IPR050892">
    <property type="entry name" value="ADP-ribose_metab_enzymes"/>
</dbReference>
<proteinExistence type="predicted"/>
<reference evidence="2" key="1">
    <citation type="journal article" date="2014" name="Genome Biol. Evol.">
        <title>Pangenome evidence for extensive interdomain horizontal transfer affecting lineage core and shell genes in uncultured planktonic thaumarchaeota and euryarchaeota.</title>
        <authorList>
            <person name="Deschamps P."/>
            <person name="Zivanovic Y."/>
            <person name="Moreira D."/>
            <person name="Rodriguez-Valera F."/>
            <person name="Lopez-Garcia P."/>
        </authorList>
    </citation>
    <scope>NUCLEOTIDE SEQUENCE</scope>
</reference>
<feature type="domain" description="Macro" evidence="1">
    <location>
        <begin position="1"/>
        <end position="182"/>
    </location>
</feature>
<dbReference type="PROSITE" id="PS51154">
    <property type="entry name" value="MACRO"/>
    <property type="match status" value="1"/>
</dbReference>
<organism evidence="2">
    <name type="scientific">uncultured marine thaumarchaeote KM3_47_F06</name>
    <dbReference type="NCBI Taxonomy" id="1456168"/>
    <lineage>
        <taxon>Archaea</taxon>
        <taxon>Nitrososphaerota</taxon>
        <taxon>environmental samples</taxon>
    </lineage>
</organism>
<dbReference type="EMBL" id="KF900905">
    <property type="protein sequence ID" value="AIF10970.1"/>
    <property type="molecule type" value="Genomic_DNA"/>
</dbReference>
<evidence type="ECO:0000259" key="1">
    <source>
        <dbReference type="PROSITE" id="PS51154"/>
    </source>
</evidence>
<dbReference type="InterPro" id="IPR043472">
    <property type="entry name" value="Macro_dom-like"/>
</dbReference>
<dbReference type="PANTHER" id="PTHR12521">
    <property type="entry name" value="PROTEIN C6ORF130"/>
    <property type="match status" value="1"/>
</dbReference>
<dbReference type="SUPFAM" id="SSF52949">
    <property type="entry name" value="Macro domain-like"/>
    <property type="match status" value="1"/>
</dbReference>
<dbReference type="InterPro" id="IPR002589">
    <property type="entry name" value="Macro_dom"/>
</dbReference>
<dbReference type="AlphaFoldDB" id="A0A075H7C7"/>
<dbReference type="PANTHER" id="PTHR12521:SF0">
    <property type="entry name" value="ADP-RIBOSE GLYCOHYDROLASE OARD1"/>
    <property type="match status" value="1"/>
</dbReference>
<dbReference type="Pfam" id="PF01661">
    <property type="entry name" value="Macro"/>
    <property type="match status" value="1"/>
</dbReference>
<name>A0A075H7C7_9ARCH</name>